<organism evidence="2 3">
    <name type="scientific">Candidatus Uhrbacteria bacterium CG22_combo_CG10-13_8_21_14_all_47_17</name>
    <dbReference type="NCBI Taxonomy" id="1975041"/>
    <lineage>
        <taxon>Bacteria</taxon>
        <taxon>Candidatus Uhriibacteriota</taxon>
    </lineage>
</organism>
<evidence type="ECO:0000256" key="1">
    <source>
        <dbReference type="SAM" id="MobiDB-lite"/>
    </source>
</evidence>
<sequence length="308" mass="32571">MPRAELLPEERRHRPARVAEDAPAVVEPDPAIVAIEAEERHVRPRLPAGNLHLVARDPDVGHLVAIHALDPVGVERGGGEDSRVGRGLRVADIHRLLVAVATEVDDFPAQADLVLDALVEPQAIGTGLVVAVPAPVGVLLGLRAHPQLVERALETGRDRLVLVRLVGEVGDEDDRDELLLGPGRNGLLRLGERLVGDATAELLVPLAHAGDLLLGAREEAVDEGEARVAHQGFVHDLGELVVVAGIHLTDDLRAEPRATETPLELRDFSVRVAGKVGHGGLPPLGAVRLVRSRGFAALGLAFGLKTAG</sequence>
<feature type="compositionally biased region" description="Basic and acidic residues" evidence="1">
    <location>
        <begin position="1"/>
        <end position="20"/>
    </location>
</feature>
<dbReference type="AlphaFoldDB" id="A0A2H0BSX4"/>
<accession>A0A2H0BSX4</accession>
<comment type="caution">
    <text evidence="2">The sequence shown here is derived from an EMBL/GenBank/DDBJ whole genome shotgun (WGS) entry which is preliminary data.</text>
</comment>
<dbReference type="EMBL" id="PCSZ01000033">
    <property type="protein sequence ID" value="PIP60773.1"/>
    <property type="molecule type" value="Genomic_DNA"/>
</dbReference>
<evidence type="ECO:0000313" key="3">
    <source>
        <dbReference type="Proteomes" id="UP000231581"/>
    </source>
</evidence>
<evidence type="ECO:0000313" key="2">
    <source>
        <dbReference type="EMBL" id="PIP60773.1"/>
    </source>
</evidence>
<protein>
    <submittedName>
        <fullName evidence="2">Uncharacterized protein</fullName>
    </submittedName>
</protein>
<proteinExistence type="predicted"/>
<feature type="region of interest" description="Disordered" evidence="1">
    <location>
        <begin position="1"/>
        <end position="23"/>
    </location>
</feature>
<name>A0A2H0BSX4_9BACT</name>
<gene>
    <name evidence="2" type="ORF">COX00_01505</name>
</gene>
<dbReference type="Proteomes" id="UP000231581">
    <property type="component" value="Unassembled WGS sequence"/>
</dbReference>
<reference evidence="2 3" key="1">
    <citation type="submission" date="2017-09" db="EMBL/GenBank/DDBJ databases">
        <title>Depth-based differentiation of microbial function through sediment-hosted aquifers and enrichment of novel symbionts in the deep terrestrial subsurface.</title>
        <authorList>
            <person name="Probst A.J."/>
            <person name="Ladd B."/>
            <person name="Jarett J.K."/>
            <person name="Geller-Mcgrath D.E."/>
            <person name="Sieber C.M."/>
            <person name="Emerson J.B."/>
            <person name="Anantharaman K."/>
            <person name="Thomas B.C."/>
            <person name="Malmstrom R."/>
            <person name="Stieglmeier M."/>
            <person name="Klingl A."/>
            <person name="Woyke T."/>
            <person name="Ryan C.M."/>
            <person name="Banfield J.F."/>
        </authorList>
    </citation>
    <scope>NUCLEOTIDE SEQUENCE [LARGE SCALE GENOMIC DNA]</scope>
    <source>
        <strain evidence="2">CG22_combo_CG10-13_8_21_14_all_47_17</strain>
    </source>
</reference>